<evidence type="ECO:0000259" key="5">
    <source>
        <dbReference type="PROSITE" id="PS50600"/>
    </source>
</evidence>
<feature type="region of interest" description="Disordered" evidence="4">
    <location>
        <begin position="1523"/>
        <end position="1562"/>
    </location>
</feature>
<name>A0A9P6HAX2_9AGAM</name>
<feature type="domain" description="Ubiquitin-like protease family profile" evidence="5">
    <location>
        <begin position="186"/>
        <end position="359"/>
    </location>
</feature>
<comment type="similarity">
    <text evidence="1">Belongs to the peptidase C48 family.</text>
</comment>
<dbReference type="OrthoDB" id="73076at2759"/>
<evidence type="ECO:0000313" key="6">
    <source>
        <dbReference type="EMBL" id="KAF9782991.1"/>
    </source>
</evidence>
<reference evidence="6" key="2">
    <citation type="submission" date="2020-11" db="EMBL/GenBank/DDBJ databases">
        <authorList>
            <consortium name="DOE Joint Genome Institute"/>
            <person name="Kuo A."/>
            <person name="Miyauchi S."/>
            <person name="Kiss E."/>
            <person name="Drula E."/>
            <person name="Kohler A."/>
            <person name="Sanchez-Garcia M."/>
            <person name="Andreopoulos B."/>
            <person name="Barry K.W."/>
            <person name="Bonito G."/>
            <person name="Buee M."/>
            <person name="Carver A."/>
            <person name="Chen C."/>
            <person name="Cichocki N."/>
            <person name="Clum A."/>
            <person name="Culley D."/>
            <person name="Crous P.W."/>
            <person name="Fauchery L."/>
            <person name="Girlanda M."/>
            <person name="Hayes R."/>
            <person name="Keri Z."/>
            <person name="Labutti K."/>
            <person name="Lipzen A."/>
            <person name="Lombard V."/>
            <person name="Magnuson J."/>
            <person name="Maillard F."/>
            <person name="Morin E."/>
            <person name="Murat C."/>
            <person name="Nolan M."/>
            <person name="Ohm R."/>
            <person name="Pangilinan J."/>
            <person name="Pereira M."/>
            <person name="Perotto S."/>
            <person name="Peter M."/>
            <person name="Riley R."/>
            <person name="Sitrit Y."/>
            <person name="Stielow B."/>
            <person name="Szollosi G."/>
            <person name="Zifcakova L."/>
            <person name="Stursova M."/>
            <person name="Spatafora J.W."/>
            <person name="Tedersoo L."/>
            <person name="Vaario L.-M."/>
            <person name="Yamada A."/>
            <person name="Yan M."/>
            <person name="Wang P."/>
            <person name="Xu J."/>
            <person name="Bruns T."/>
            <person name="Baldrian P."/>
            <person name="Vilgalys R."/>
            <person name="Henrissat B."/>
            <person name="Grigoriev I.V."/>
            <person name="Hibbett D."/>
            <person name="Nagy L.G."/>
            <person name="Martin F.M."/>
        </authorList>
    </citation>
    <scope>NUCLEOTIDE SEQUENCE</scope>
    <source>
        <strain evidence="6">UH-Tt-Lm1</strain>
    </source>
</reference>
<dbReference type="GO" id="GO:0006508">
    <property type="term" value="P:proteolysis"/>
    <property type="evidence" value="ECO:0007669"/>
    <property type="project" value="UniProtKB-KW"/>
</dbReference>
<dbReference type="PROSITE" id="PS50600">
    <property type="entry name" value="ULP_PROTEASE"/>
    <property type="match status" value="1"/>
</dbReference>
<evidence type="ECO:0000256" key="4">
    <source>
        <dbReference type="SAM" id="MobiDB-lite"/>
    </source>
</evidence>
<keyword evidence="2" id="KW-0645">Protease</keyword>
<keyword evidence="3" id="KW-0378">Hydrolase</keyword>
<sequence length="1595" mass="178886">MDPIDLTASSPFNPSAWIGVGKTFSNSIPPEVLNAKQGILEIPRTFQNHLPPPTTRVSEFIHWDLPFQSGGPSLYDTTKWFSNDIPHTDPSILFARPIPPVTVLKALDAATGQIWMDGGCSIVDPRFNDGAERFPFWVLSLWNEVQSLVQCQEQWRKSVHWLDSLTHPVEIVAQARIIVSRLSWNTPLRLRGATSLALAGFLGASWLSDIQIDMMIDSLHERAKAKECAKETIIESAVFSREIGQIGRDAKKPISRFLLKVADRVQGMRAKAVWFPIYVDDCHWIAGRVDFERRTFAFGDSMILHGNVPPPQEVLNGLRRWLEETLGWKPANEGNVLARPYQTDTVSCSVCALNTIAHNVFGDQLWEQSGASAHRISWLLELYKYKCLGASGIRDDVAAHDDGDAEWFDDGDGEGPPTSDTDDLLSTMSSVVSAEEEEDVGPVRRKHKRNLTIDPADERSTTRKPFRTNTEIHEHRGQSEYVEGSWLETTSNNPDTDALAAGANANANANSVARWKTGTSRSAEASRKLRDEVSSGTYVVQVKKLEKWKSKIRGIDPDVSFDENGNPRRVFHQVCGRWIVVKEPGDTTRFKEHLRTCAARRVPVAGTLVGMGWFKKVEKDGGRKGRVDREPMMPCRGVTELDDPLVDQYLNRTGAGGGGARSIHLISNERFGKDYKYLTKGQKDEVDVTQRAEWAWRNDHLNLRVHATNCDGFTSSRSLATSLCPKCSLLLDLKAFKVAIRKKTPLDENAKFVNTRYINPVLARLYGKVHGLQNIIGQQGAKSTPCIRYTEAVLSGKATNEVFNGLLEAMCTELDKADRAVGLQNFKYAPAWDELCHIIYIVSPRAYRILRDYFPARTQRSFRQKEAREPGFPMGICDRTFELAKTHLVELNYHGPVALACDDTKLFAALRLLWNKEEKCYFLVGACSGPLRVPDVDTAQEMLEDTEIKKATKIRLWCMTIPVDGIAPIILAMLPISDSEKAVELQPHLTKILLGLIAKEIQVVSYSCDGTEVERKLQRLILGEASERLQYIIKSPRKGIPDTTVTIPVINGQPLCLLQDSKHALKTLRNNLFSGARLLTLGNHTMLYATIRDLAFSNGSPLYRRDVEKLDRQDDNAASRLFSADTLSYLTNHYPDRVGEIVYLFVFGDLVDTYQNRSLPHRERVKMLLRAKYFLDYWKQFISHVGYKKALHFLSREATDILRQIIEGLLALIYVYRDHLTNPDDINPLLPWLHSTEQCEHIFGEARRIVTDFCFLDFIYMLPKLRVTIREAILRARSNPRATASGYSHTHFDTRGLDIPTLAMFPDDSEIDAVAKEAADEAESLLVLLGLTPKQLQRNPTTVLPPINSLLADEGDGWGEGNDRGDEDEDSEGRDDVITSEAGELQDLVRKAERSEEPGLSHFAGAAAMVTVDEFMRMWVPHIQQLPELDPEEETEAMAEEFLRLSSFVKKRVSLPALVLKDDVPQSSLSTSNLELSMLVGLRRLHQTRYAAEGVRTRDVAEADGPEESLRHKLTRELNALLRKEESRATGTGQNRKLRWLEPVQGGTGSAPEGDSIPAPAGNSANAAVVAQLRAQKVDSLLHMFHSYTNKHSGT</sequence>
<gene>
    <name evidence="6" type="ORF">BJ322DRAFT_1008987</name>
</gene>
<dbReference type="GO" id="GO:0008234">
    <property type="term" value="F:cysteine-type peptidase activity"/>
    <property type="evidence" value="ECO:0007669"/>
    <property type="project" value="InterPro"/>
</dbReference>
<feature type="region of interest" description="Disordered" evidence="4">
    <location>
        <begin position="404"/>
        <end position="424"/>
    </location>
</feature>
<evidence type="ECO:0000256" key="1">
    <source>
        <dbReference type="ARBA" id="ARBA00005234"/>
    </source>
</evidence>
<evidence type="ECO:0000313" key="7">
    <source>
        <dbReference type="Proteomes" id="UP000736335"/>
    </source>
</evidence>
<evidence type="ECO:0000256" key="2">
    <source>
        <dbReference type="ARBA" id="ARBA00022670"/>
    </source>
</evidence>
<organism evidence="6 7">
    <name type="scientific">Thelephora terrestris</name>
    <dbReference type="NCBI Taxonomy" id="56493"/>
    <lineage>
        <taxon>Eukaryota</taxon>
        <taxon>Fungi</taxon>
        <taxon>Dikarya</taxon>
        <taxon>Basidiomycota</taxon>
        <taxon>Agaricomycotina</taxon>
        <taxon>Agaricomycetes</taxon>
        <taxon>Thelephorales</taxon>
        <taxon>Thelephoraceae</taxon>
        <taxon>Thelephora</taxon>
    </lineage>
</organism>
<feature type="compositionally biased region" description="Acidic residues" evidence="4">
    <location>
        <begin position="404"/>
        <end position="413"/>
    </location>
</feature>
<dbReference type="Gene3D" id="3.40.395.10">
    <property type="entry name" value="Adenoviral Proteinase, Chain A"/>
    <property type="match status" value="1"/>
</dbReference>
<protein>
    <recommendedName>
        <fullName evidence="5">Ubiquitin-like protease family profile domain-containing protein</fullName>
    </recommendedName>
</protein>
<evidence type="ECO:0000256" key="3">
    <source>
        <dbReference type="ARBA" id="ARBA00022801"/>
    </source>
</evidence>
<proteinExistence type="inferred from homology"/>
<feature type="region of interest" description="Disordered" evidence="4">
    <location>
        <begin position="1340"/>
        <end position="1381"/>
    </location>
</feature>
<accession>A0A9P6HAX2</accession>
<keyword evidence="7" id="KW-1185">Reference proteome</keyword>
<dbReference type="InterPro" id="IPR038765">
    <property type="entry name" value="Papain-like_cys_pep_sf"/>
</dbReference>
<dbReference type="GO" id="GO:0019783">
    <property type="term" value="F:ubiquitin-like protein peptidase activity"/>
    <property type="evidence" value="ECO:0007669"/>
    <property type="project" value="UniProtKB-ARBA"/>
</dbReference>
<reference evidence="6" key="1">
    <citation type="journal article" date="2020" name="Nat. Commun.">
        <title>Large-scale genome sequencing of mycorrhizal fungi provides insights into the early evolution of symbiotic traits.</title>
        <authorList>
            <person name="Miyauchi S."/>
            <person name="Kiss E."/>
            <person name="Kuo A."/>
            <person name="Drula E."/>
            <person name="Kohler A."/>
            <person name="Sanchez-Garcia M."/>
            <person name="Morin E."/>
            <person name="Andreopoulos B."/>
            <person name="Barry K.W."/>
            <person name="Bonito G."/>
            <person name="Buee M."/>
            <person name="Carver A."/>
            <person name="Chen C."/>
            <person name="Cichocki N."/>
            <person name="Clum A."/>
            <person name="Culley D."/>
            <person name="Crous P.W."/>
            <person name="Fauchery L."/>
            <person name="Girlanda M."/>
            <person name="Hayes R.D."/>
            <person name="Keri Z."/>
            <person name="LaButti K."/>
            <person name="Lipzen A."/>
            <person name="Lombard V."/>
            <person name="Magnuson J."/>
            <person name="Maillard F."/>
            <person name="Murat C."/>
            <person name="Nolan M."/>
            <person name="Ohm R.A."/>
            <person name="Pangilinan J."/>
            <person name="Pereira M.F."/>
            <person name="Perotto S."/>
            <person name="Peter M."/>
            <person name="Pfister S."/>
            <person name="Riley R."/>
            <person name="Sitrit Y."/>
            <person name="Stielow J.B."/>
            <person name="Szollosi G."/>
            <person name="Zifcakova L."/>
            <person name="Stursova M."/>
            <person name="Spatafora J.W."/>
            <person name="Tedersoo L."/>
            <person name="Vaario L.M."/>
            <person name="Yamada A."/>
            <person name="Yan M."/>
            <person name="Wang P."/>
            <person name="Xu J."/>
            <person name="Bruns T."/>
            <person name="Baldrian P."/>
            <person name="Vilgalys R."/>
            <person name="Dunand C."/>
            <person name="Henrissat B."/>
            <person name="Grigoriev I.V."/>
            <person name="Hibbett D."/>
            <person name="Nagy L.G."/>
            <person name="Martin F.M."/>
        </authorList>
    </citation>
    <scope>NUCLEOTIDE SEQUENCE</scope>
    <source>
        <strain evidence="6">UH-Tt-Lm1</strain>
    </source>
</reference>
<dbReference type="Proteomes" id="UP000736335">
    <property type="component" value="Unassembled WGS sequence"/>
</dbReference>
<dbReference type="InterPro" id="IPR003653">
    <property type="entry name" value="Peptidase_C48_C"/>
</dbReference>
<comment type="caution">
    <text evidence="6">The sequence shown here is derived from an EMBL/GenBank/DDBJ whole genome shotgun (WGS) entry which is preliminary data.</text>
</comment>
<dbReference type="SUPFAM" id="SSF54001">
    <property type="entry name" value="Cysteine proteinases"/>
    <property type="match status" value="1"/>
</dbReference>
<dbReference type="EMBL" id="WIUZ02000011">
    <property type="protein sequence ID" value="KAF9782991.1"/>
    <property type="molecule type" value="Genomic_DNA"/>
</dbReference>